<evidence type="ECO:0000313" key="2">
    <source>
        <dbReference type="Proteomes" id="UP001437256"/>
    </source>
</evidence>
<reference evidence="1 2" key="1">
    <citation type="submission" date="2024-05" db="EMBL/GenBank/DDBJ databases">
        <title>A draft genome resource for the thread blight pathogen Marasmius tenuissimus strain MS-2.</title>
        <authorList>
            <person name="Yulfo-Soto G.E."/>
            <person name="Baruah I.K."/>
            <person name="Amoako-Attah I."/>
            <person name="Bukari Y."/>
            <person name="Meinhardt L.W."/>
            <person name="Bailey B.A."/>
            <person name="Cohen S.P."/>
        </authorList>
    </citation>
    <scope>NUCLEOTIDE SEQUENCE [LARGE SCALE GENOMIC DNA]</scope>
    <source>
        <strain evidence="1 2">MS-2</strain>
    </source>
</reference>
<dbReference type="EMBL" id="JBBXMP010000002">
    <property type="protein sequence ID" value="KAL0071878.1"/>
    <property type="molecule type" value="Genomic_DNA"/>
</dbReference>
<keyword evidence="2" id="KW-1185">Reference proteome</keyword>
<name>A0ABR3ADT2_9AGAR</name>
<proteinExistence type="predicted"/>
<gene>
    <name evidence="1" type="ORF">AAF712_000800</name>
</gene>
<sequence>MAYLASVYYPAAPWGALEPHDPVTGIFRLGLTTTRTLPTSHNEITHETIHPSVFEQPTLNEEIRKLIDEHPDLVAKLLPLEEEMKTRWPYVPGQVEIRDEKGKPVKAKTAGAVSKLLEKVADKVS</sequence>
<comment type="caution">
    <text evidence="1">The sequence shown here is derived from an EMBL/GenBank/DDBJ whole genome shotgun (WGS) entry which is preliminary data.</text>
</comment>
<organism evidence="1 2">
    <name type="scientific">Marasmius tenuissimus</name>
    <dbReference type="NCBI Taxonomy" id="585030"/>
    <lineage>
        <taxon>Eukaryota</taxon>
        <taxon>Fungi</taxon>
        <taxon>Dikarya</taxon>
        <taxon>Basidiomycota</taxon>
        <taxon>Agaricomycotina</taxon>
        <taxon>Agaricomycetes</taxon>
        <taxon>Agaricomycetidae</taxon>
        <taxon>Agaricales</taxon>
        <taxon>Marasmiineae</taxon>
        <taxon>Marasmiaceae</taxon>
        <taxon>Marasmius</taxon>
    </lineage>
</organism>
<dbReference type="Proteomes" id="UP001437256">
    <property type="component" value="Unassembled WGS sequence"/>
</dbReference>
<protein>
    <submittedName>
        <fullName evidence="1">Uncharacterized protein</fullName>
    </submittedName>
</protein>
<evidence type="ECO:0000313" key="1">
    <source>
        <dbReference type="EMBL" id="KAL0071878.1"/>
    </source>
</evidence>
<accession>A0ABR3ADT2</accession>